<sequence>MFCNTCAPSRRFAYLATAVPQSHFFGLKASSKIWRGESRTIATGNMAQASTAATQESLLEWVKKDKRRMLHVVYRVGDLDRTIKFYTECLGMKLLRKRDIPEERYTNAFLGYGPEDSHFVIELTYNYGVDSYDIGAGFGHFGIAVEDVAKTVELIKAKGGKVNREPGPVKGGSTVIAFIEDPDGYKFELLERGPTPEPLCQVMLRVGDLDRSINFYEKAFGMKLLRKRDNPEYKYTIAMMGYGSEDKNCVLELTYNYGVAEYDKGNAYAQVDFSSYVWWNLFQCYSQNTMVAYVPLFLDEFSGTDDVYRTAEAVEIFGGKVTREPGPLPGINTKITACLDPDGWKTVFVDNIDFLKELE</sequence>
<feature type="binding site" evidence="11">
    <location>
        <position position="140"/>
    </location>
    <ligand>
        <name>Zn(2+)</name>
        <dbReference type="ChEBI" id="CHEBI:29105"/>
        <note>ligand shared between dimeric partners</note>
    </ligand>
</feature>
<evidence type="ECO:0000259" key="12">
    <source>
        <dbReference type="PROSITE" id="PS51819"/>
    </source>
</evidence>
<dbReference type="Pfam" id="PF00903">
    <property type="entry name" value="Glyoxalase"/>
    <property type="match status" value="2"/>
</dbReference>
<comment type="caution">
    <text evidence="13">The sequence shown here is derived from an EMBL/GenBank/DDBJ whole genome shotgun (WGS) entry which is preliminary data.</text>
</comment>
<dbReference type="PANTHER" id="PTHR46036">
    <property type="entry name" value="LACTOYLGLUTATHIONE LYASE"/>
    <property type="match status" value="1"/>
</dbReference>
<dbReference type="InterPro" id="IPR004361">
    <property type="entry name" value="Glyoxalase_1"/>
</dbReference>
<comment type="catalytic activity">
    <reaction evidence="9">
        <text>(R)-S-lactoylglutathione = methylglyoxal + glutathione</text>
        <dbReference type="Rhea" id="RHEA:19069"/>
        <dbReference type="ChEBI" id="CHEBI:17158"/>
        <dbReference type="ChEBI" id="CHEBI:57474"/>
        <dbReference type="ChEBI" id="CHEBI:57925"/>
        <dbReference type="EC" id="4.4.1.5"/>
    </reaction>
</comment>
<keyword evidence="6" id="KW-0677">Repeat</keyword>
<dbReference type="InterPro" id="IPR018146">
    <property type="entry name" value="Glyoxalase_1_CS"/>
</dbReference>
<comment type="cofactor">
    <cofactor evidence="11">
        <name>Zn(2+)</name>
        <dbReference type="ChEBI" id="CHEBI:29105"/>
    </cofactor>
    <text evidence="11">Binds 1 zinc ion per subunit. In the homodimer, two zinc ions are bound between subunits.</text>
</comment>
<comment type="function">
    <text evidence="1">Catalyzes the conversion of hemimercaptal, formed from methylglyoxal and glutathione, to S-lactoylglutathione.</text>
</comment>
<protein>
    <recommendedName>
        <fullName evidence="4">lactoylglutathione lyase</fullName>
        <ecNumber evidence="4">4.4.1.5</ecNumber>
    </recommendedName>
    <alternativeName>
        <fullName evidence="8">Glyoxalase I</fullName>
    </alternativeName>
</protein>
<dbReference type="FunFam" id="3.10.180.10:FF:000004">
    <property type="entry name" value="Lactoylglutathione lyase"/>
    <property type="match status" value="1"/>
</dbReference>
<evidence type="ECO:0000313" key="13">
    <source>
        <dbReference type="EMBL" id="KAH8505259.1"/>
    </source>
</evidence>
<keyword evidence="7" id="KW-0456">Lyase</keyword>
<evidence type="ECO:0000256" key="3">
    <source>
        <dbReference type="ARBA" id="ARBA00010363"/>
    </source>
</evidence>
<dbReference type="GO" id="GO:0046872">
    <property type="term" value="F:metal ion binding"/>
    <property type="evidence" value="ECO:0007669"/>
    <property type="project" value="UniProtKB-KW"/>
</dbReference>
<dbReference type="Proteomes" id="UP000807159">
    <property type="component" value="Chromosome 6"/>
</dbReference>
<dbReference type="PANTHER" id="PTHR46036:SF5">
    <property type="entry name" value="LACTOYLGLUTATHIONE LYASE"/>
    <property type="match status" value="1"/>
</dbReference>
<dbReference type="Gene3D" id="3.10.180.10">
    <property type="entry name" value="2,3-Dihydroxybiphenyl 1,2-Dioxygenase, domain 1"/>
    <property type="match status" value="3"/>
</dbReference>
<keyword evidence="5 11" id="KW-0479">Metal-binding</keyword>
<feature type="active site" description="Proton donor/acceptor" evidence="10">
    <location>
        <position position="188"/>
    </location>
</feature>
<evidence type="ECO:0000256" key="8">
    <source>
        <dbReference type="ARBA" id="ARBA00030537"/>
    </source>
</evidence>
<dbReference type="InterPro" id="IPR037523">
    <property type="entry name" value="VOC_core"/>
</dbReference>
<evidence type="ECO:0000256" key="11">
    <source>
        <dbReference type="PIRSR" id="PIRSR604361-3"/>
    </source>
</evidence>
<evidence type="ECO:0000256" key="2">
    <source>
        <dbReference type="ARBA" id="ARBA00005008"/>
    </source>
</evidence>
<evidence type="ECO:0000256" key="9">
    <source>
        <dbReference type="ARBA" id="ARBA00048273"/>
    </source>
</evidence>
<dbReference type="InterPro" id="IPR029068">
    <property type="entry name" value="Glyas_Bleomycin-R_OHBP_Dase"/>
</dbReference>
<accession>A0A8T2YJS0</accession>
<evidence type="ECO:0000313" key="14">
    <source>
        <dbReference type="Proteomes" id="UP000807159"/>
    </source>
</evidence>
<dbReference type="InterPro" id="IPR004360">
    <property type="entry name" value="Glyas_Fos-R_dOase_dom"/>
</dbReference>
<dbReference type="EC" id="4.4.1.5" evidence="4"/>
<reference evidence="13" key="1">
    <citation type="journal article" date="2021" name="J. Hered.">
        <title>Genome Assembly of Salicaceae Populus deltoides (Eastern Cottonwood) I-69 Based on Nanopore Sequencing and Hi-C Technologies.</title>
        <authorList>
            <person name="Bai S."/>
            <person name="Wu H."/>
            <person name="Zhang J."/>
            <person name="Pan Z."/>
            <person name="Zhao W."/>
            <person name="Li Z."/>
            <person name="Tong C."/>
        </authorList>
    </citation>
    <scope>NUCLEOTIDE SEQUENCE</scope>
    <source>
        <tissue evidence="13">Leaf</tissue>
    </source>
</reference>
<evidence type="ECO:0000256" key="7">
    <source>
        <dbReference type="ARBA" id="ARBA00023239"/>
    </source>
</evidence>
<dbReference type="NCBIfam" id="TIGR00068">
    <property type="entry name" value="glyox_I"/>
    <property type="match status" value="1"/>
</dbReference>
<dbReference type="GO" id="GO:0005737">
    <property type="term" value="C:cytoplasm"/>
    <property type="evidence" value="ECO:0007669"/>
    <property type="project" value="TreeGrafter"/>
</dbReference>
<comment type="pathway">
    <text evidence="2">Secondary metabolite metabolism; methylglyoxal degradation; (R)-lactate from methylglyoxal: step 1/2.</text>
</comment>
<dbReference type="GO" id="GO:0004462">
    <property type="term" value="F:lactoylglutathione lyase activity"/>
    <property type="evidence" value="ECO:0007669"/>
    <property type="project" value="UniProtKB-EC"/>
</dbReference>
<evidence type="ECO:0000256" key="4">
    <source>
        <dbReference type="ARBA" id="ARBA00012081"/>
    </source>
</evidence>
<evidence type="ECO:0000256" key="5">
    <source>
        <dbReference type="ARBA" id="ARBA00022723"/>
    </source>
</evidence>
<dbReference type="CDD" id="cd16358">
    <property type="entry name" value="GlxI_Ni"/>
    <property type="match status" value="1"/>
</dbReference>
<keyword evidence="11" id="KW-0862">Zinc</keyword>
<feature type="binding site" evidence="11">
    <location>
        <position position="188"/>
    </location>
    <ligand>
        <name>Zn(2+)</name>
        <dbReference type="ChEBI" id="CHEBI:29105"/>
        <note>ligand shared between dimeric partners</note>
    </ligand>
</feature>
<organism evidence="13 14">
    <name type="scientific">Populus deltoides</name>
    <name type="common">Eastern poplar</name>
    <name type="synonym">Eastern cottonwood</name>
    <dbReference type="NCBI Taxonomy" id="3696"/>
    <lineage>
        <taxon>Eukaryota</taxon>
        <taxon>Viridiplantae</taxon>
        <taxon>Streptophyta</taxon>
        <taxon>Embryophyta</taxon>
        <taxon>Tracheophyta</taxon>
        <taxon>Spermatophyta</taxon>
        <taxon>Magnoliopsida</taxon>
        <taxon>eudicotyledons</taxon>
        <taxon>Gunneridae</taxon>
        <taxon>Pentapetalae</taxon>
        <taxon>rosids</taxon>
        <taxon>fabids</taxon>
        <taxon>Malpighiales</taxon>
        <taxon>Salicaceae</taxon>
        <taxon>Saliceae</taxon>
        <taxon>Populus</taxon>
    </lineage>
</organism>
<feature type="binding site" evidence="11">
    <location>
        <position position="122"/>
    </location>
    <ligand>
        <name>Zn(2+)</name>
        <dbReference type="ChEBI" id="CHEBI:29105"/>
        <note>ligand shared between dimeric partners</note>
    </ligand>
</feature>
<evidence type="ECO:0000256" key="1">
    <source>
        <dbReference type="ARBA" id="ARBA00003610"/>
    </source>
</evidence>
<dbReference type="GO" id="GO:0019243">
    <property type="term" value="P:methylglyoxal catabolic process to D-lactate via S-lactoyl-glutathione"/>
    <property type="evidence" value="ECO:0007669"/>
    <property type="project" value="TreeGrafter"/>
</dbReference>
<comment type="similarity">
    <text evidence="3">Belongs to the glyoxalase I family.</text>
</comment>
<dbReference type="PROSITE" id="PS51819">
    <property type="entry name" value="VOC"/>
    <property type="match status" value="2"/>
</dbReference>
<gene>
    <name evidence="13" type="ORF">H0E87_012491</name>
</gene>
<dbReference type="PROSITE" id="PS00934">
    <property type="entry name" value="GLYOXALASE_I_1"/>
    <property type="match status" value="2"/>
</dbReference>
<evidence type="ECO:0000256" key="6">
    <source>
        <dbReference type="ARBA" id="ARBA00022737"/>
    </source>
</evidence>
<feature type="domain" description="VOC" evidence="12">
    <location>
        <begin position="198"/>
        <end position="351"/>
    </location>
</feature>
<proteinExistence type="inferred from homology"/>
<dbReference type="EMBL" id="JACEGQ020000006">
    <property type="protein sequence ID" value="KAH8505259.1"/>
    <property type="molecule type" value="Genomic_DNA"/>
</dbReference>
<keyword evidence="14" id="KW-1185">Reference proteome</keyword>
<dbReference type="SUPFAM" id="SSF54593">
    <property type="entry name" value="Glyoxalase/Bleomycin resistance protein/Dihydroxybiphenyl dioxygenase"/>
    <property type="match status" value="2"/>
</dbReference>
<name>A0A8T2YJS0_POPDE</name>
<evidence type="ECO:0000256" key="10">
    <source>
        <dbReference type="PIRSR" id="PIRSR604361-1"/>
    </source>
</evidence>
<dbReference type="AlphaFoldDB" id="A0A8T2YJS0"/>
<feature type="domain" description="VOC" evidence="12">
    <location>
        <begin position="68"/>
        <end position="192"/>
    </location>
</feature>